<accession>A0A0C3DAN9</accession>
<dbReference type="HOGENOM" id="CLU_2980394_0_0_1"/>
<dbReference type="Proteomes" id="UP000053989">
    <property type="component" value="Unassembled WGS sequence"/>
</dbReference>
<evidence type="ECO:0000313" key="1">
    <source>
        <dbReference type="EMBL" id="KIM53449.1"/>
    </source>
</evidence>
<dbReference type="InParanoid" id="A0A0C3DAN9"/>
<protein>
    <submittedName>
        <fullName evidence="1">Uncharacterized protein</fullName>
    </submittedName>
</protein>
<reference evidence="1 2" key="1">
    <citation type="submission" date="2014-04" db="EMBL/GenBank/DDBJ databases">
        <authorList>
            <consortium name="DOE Joint Genome Institute"/>
            <person name="Kuo A."/>
            <person name="Kohler A."/>
            <person name="Nagy L.G."/>
            <person name="Floudas D."/>
            <person name="Copeland A."/>
            <person name="Barry K.W."/>
            <person name="Cichocki N."/>
            <person name="Veneault-Fourrey C."/>
            <person name="LaButti K."/>
            <person name="Lindquist E.A."/>
            <person name="Lipzen A."/>
            <person name="Lundell T."/>
            <person name="Morin E."/>
            <person name="Murat C."/>
            <person name="Sun H."/>
            <person name="Tunlid A."/>
            <person name="Henrissat B."/>
            <person name="Grigoriev I.V."/>
            <person name="Hibbett D.S."/>
            <person name="Martin F."/>
            <person name="Nordberg H.P."/>
            <person name="Cantor M.N."/>
            <person name="Hua S.X."/>
        </authorList>
    </citation>
    <scope>NUCLEOTIDE SEQUENCE [LARGE SCALE GENOMIC DNA]</scope>
    <source>
        <strain evidence="1 2">Foug A</strain>
    </source>
</reference>
<gene>
    <name evidence="1" type="ORF">SCLCIDRAFT_1222764</name>
</gene>
<name>A0A0C3DAN9_9AGAM</name>
<reference evidence="2" key="2">
    <citation type="submission" date="2015-01" db="EMBL/GenBank/DDBJ databases">
        <title>Evolutionary Origins and Diversification of the Mycorrhizal Mutualists.</title>
        <authorList>
            <consortium name="DOE Joint Genome Institute"/>
            <consortium name="Mycorrhizal Genomics Consortium"/>
            <person name="Kohler A."/>
            <person name="Kuo A."/>
            <person name="Nagy L.G."/>
            <person name="Floudas D."/>
            <person name="Copeland A."/>
            <person name="Barry K.W."/>
            <person name="Cichocki N."/>
            <person name="Veneault-Fourrey C."/>
            <person name="LaButti K."/>
            <person name="Lindquist E.A."/>
            <person name="Lipzen A."/>
            <person name="Lundell T."/>
            <person name="Morin E."/>
            <person name="Murat C."/>
            <person name="Riley R."/>
            <person name="Ohm R."/>
            <person name="Sun H."/>
            <person name="Tunlid A."/>
            <person name="Henrissat B."/>
            <person name="Grigoriev I.V."/>
            <person name="Hibbett D.S."/>
            <person name="Martin F."/>
        </authorList>
    </citation>
    <scope>NUCLEOTIDE SEQUENCE [LARGE SCALE GENOMIC DNA]</scope>
    <source>
        <strain evidence="2">Foug A</strain>
    </source>
</reference>
<dbReference type="AlphaFoldDB" id="A0A0C3DAN9"/>
<sequence>MPLLSRLSRDLNLGTWFGSTCNVILANSIITKDVGVTAAHTSAGQQVSNSTALLWLSK</sequence>
<dbReference type="EMBL" id="KN822180">
    <property type="protein sequence ID" value="KIM53449.1"/>
    <property type="molecule type" value="Genomic_DNA"/>
</dbReference>
<keyword evidence="2" id="KW-1185">Reference proteome</keyword>
<proteinExistence type="predicted"/>
<evidence type="ECO:0000313" key="2">
    <source>
        <dbReference type="Proteomes" id="UP000053989"/>
    </source>
</evidence>
<organism evidence="1 2">
    <name type="scientific">Scleroderma citrinum Foug A</name>
    <dbReference type="NCBI Taxonomy" id="1036808"/>
    <lineage>
        <taxon>Eukaryota</taxon>
        <taxon>Fungi</taxon>
        <taxon>Dikarya</taxon>
        <taxon>Basidiomycota</taxon>
        <taxon>Agaricomycotina</taxon>
        <taxon>Agaricomycetes</taxon>
        <taxon>Agaricomycetidae</taxon>
        <taxon>Boletales</taxon>
        <taxon>Sclerodermatineae</taxon>
        <taxon>Sclerodermataceae</taxon>
        <taxon>Scleroderma</taxon>
    </lineage>
</organism>